<evidence type="ECO:0000313" key="1">
    <source>
        <dbReference type="EMBL" id="PNU03780.1"/>
    </source>
</evidence>
<dbReference type="EMBL" id="LYMM01000043">
    <property type="protein sequence ID" value="PNU03780.1"/>
    <property type="molecule type" value="Genomic_DNA"/>
</dbReference>
<dbReference type="Proteomes" id="UP000236327">
    <property type="component" value="Unassembled WGS sequence"/>
</dbReference>
<dbReference type="AlphaFoldDB" id="A0A2K2FYD8"/>
<dbReference type="RefSeq" id="WP_103096910.1">
    <property type="nucleotide sequence ID" value="NZ_LYMM01000043.1"/>
</dbReference>
<keyword evidence="2" id="KW-1185">Reference proteome</keyword>
<reference evidence="1 2" key="1">
    <citation type="submission" date="2016-05" db="EMBL/GenBank/DDBJ databases">
        <title>Complete genome sequence of Novosphingobium guangzhouense SA925(T).</title>
        <authorList>
            <person name="Sha S."/>
        </authorList>
    </citation>
    <scope>NUCLEOTIDE SEQUENCE [LARGE SCALE GENOMIC DNA]</scope>
    <source>
        <strain evidence="1 2">SA925</strain>
    </source>
</reference>
<name>A0A2K2FYD8_9SPHN</name>
<organism evidence="1 2">
    <name type="scientific">Novosphingobium guangzhouense</name>
    <dbReference type="NCBI Taxonomy" id="1850347"/>
    <lineage>
        <taxon>Bacteria</taxon>
        <taxon>Pseudomonadati</taxon>
        <taxon>Pseudomonadota</taxon>
        <taxon>Alphaproteobacteria</taxon>
        <taxon>Sphingomonadales</taxon>
        <taxon>Sphingomonadaceae</taxon>
        <taxon>Novosphingobium</taxon>
    </lineage>
</organism>
<accession>A0A2K2FYD8</accession>
<proteinExistence type="predicted"/>
<dbReference type="OrthoDB" id="7510461at2"/>
<evidence type="ECO:0000313" key="2">
    <source>
        <dbReference type="Proteomes" id="UP000236327"/>
    </source>
</evidence>
<comment type="caution">
    <text evidence="1">The sequence shown here is derived from an EMBL/GenBank/DDBJ whole genome shotgun (WGS) entry which is preliminary data.</text>
</comment>
<gene>
    <name evidence="1" type="ORF">A8V01_22230</name>
</gene>
<sequence length="64" mass="6934">MECKEGVDVGVQCACSHTARLGPKATSKSCITKGLDTRMPAIKARLKSRACGRRDVECLPVERD</sequence>
<protein>
    <submittedName>
        <fullName evidence="1">Uncharacterized protein</fullName>
    </submittedName>
</protein>